<feature type="compositionally biased region" description="Pro residues" evidence="1">
    <location>
        <begin position="217"/>
        <end position="226"/>
    </location>
</feature>
<feature type="region of interest" description="Disordered" evidence="1">
    <location>
        <begin position="67"/>
        <end position="114"/>
    </location>
</feature>
<evidence type="ECO:0000313" key="3">
    <source>
        <dbReference type="Proteomes" id="UP000747399"/>
    </source>
</evidence>
<sequence>RALTWDVLDARYFKDRCVVASAVSAPVSDRPTSRWLREMQRGDSFHTVGDSASDLAVAVADLTARQQDVEQQHHHHYHHHHHHQQDEADAPEHQERERCQQEERQQQGHGFKVLEQRLDEPVAGGRVSRCTNVGDHNIRSVSDGGESGLDCTRASPFVELAGFARAVDEDSGAGFCGASRSPNAIMPPAPLVATAAGIVVDRFAALHPRRHTHHPPVSAPCMPPNTPQQYLPQSLAPSPRSSAQPAPGAAFSRGITPHAHHLEPPRPVQSQGSPPHGLGSQCAVTRIVHMDILLDESNDWEVPHDAAVVAAGGSGGARDAATGLQMPVRSSVDVRVVVKQHGSVVAEVERLTVGRTGASV</sequence>
<proteinExistence type="predicted"/>
<feature type="compositionally biased region" description="Basic residues" evidence="1">
    <location>
        <begin position="73"/>
        <end position="83"/>
    </location>
</feature>
<dbReference type="EMBL" id="BNCO01000004">
    <property type="protein sequence ID" value="GIL46856.1"/>
    <property type="molecule type" value="Genomic_DNA"/>
</dbReference>
<protein>
    <submittedName>
        <fullName evidence="2">Uncharacterized protein</fullName>
    </submittedName>
</protein>
<feature type="region of interest" description="Disordered" evidence="1">
    <location>
        <begin position="209"/>
        <end position="280"/>
    </location>
</feature>
<feature type="compositionally biased region" description="Basic and acidic residues" evidence="1">
    <location>
        <begin position="84"/>
        <end position="114"/>
    </location>
</feature>
<evidence type="ECO:0000313" key="2">
    <source>
        <dbReference type="EMBL" id="GIL46856.1"/>
    </source>
</evidence>
<feature type="compositionally biased region" description="Low complexity" evidence="1">
    <location>
        <begin position="231"/>
        <end position="250"/>
    </location>
</feature>
<gene>
    <name evidence="2" type="ORF">Vafri_3477</name>
</gene>
<accession>A0A8J4AS85</accession>
<reference evidence="2" key="1">
    <citation type="journal article" date="2021" name="Proc. Natl. Acad. Sci. U.S.A.">
        <title>Three genomes in the algal genus Volvox reveal the fate of a haploid sex-determining region after a transition to homothallism.</title>
        <authorList>
            <person name="Yamamoto K."/>
            <person name="Hamaji T."/>
            <person name="Kawai-Toyooka H."/>
            <person name="Matsuzaki R."/>
            <person name="Takahashi F."/>
            <person name="Nishimura Y."/>
            <person name="Kawachi M."/>
            <person name="Noguchi H."/>
            <person name="Minakuchi Y."/>
            <person name="Umen J.G."/>
            <person name="Toyoda A."/>
            <person name="Nozaki H."/>
        </authorList>
    </citation>
    <scope>NUCLEOTIDE SEQUENCE</scope>
    <source>
        <strain evidence="2">NIES-3780</strain>
    </source>
</reference>
<evidence type="ECO:0000256" key="1">
    <source>
        <dbReference type="SAM" id="MobiDB-lite"/>
    </source>
</evidence>
<dbReference type="Proteomes" id="UP000747399">
    <property type="component" value="Unassembled WGS sequence"/>
</dbReference>
<name>A0A8J4AS85_9CHLO</name>
<comment type="caution">
    <text evidence="2">The sequence shown here is derived from an EMBL/GenBank/DDBJ whole genome shotgun (WGS) entry which is preliminary data.</text>
</comment>
<organism evidence="2 3">
    <name type="scientific">Volvox africanus</name>
    <dbReference type="NCBI Taxonomy" id="51714"/>
    <lineage>
        <taxon>Eukaryota</taxon>
        <taxon>Viridiplantae</taxon>
        <taxon>Chlorophyta</taxon>
        <taxon>core chlorophytes</taxon>
        <taxon>Chlorophyceae</taxon>
        <taxon>CS clade</taxon>
        <taxon>Chlamydomonadales</taxon>
        <taxon>Volvocaceae</taxon>
        <taxon>Volvox</taxon>
    </lineage>
</organism>
<dbReference type="AlphaFoldDB" id="A0A8J4AS85"/>
<feature type="non-terminal residue" evidence="2">
    <location>
        <position position="1"/>
    </location>
</feature>
<keyword evidence="3" id="KW-1185">Reference proteome</keyword>
<feature type="non-terminal residue" evidence="2">
    <location>
        <position position="360"/>
    </location>
</feature>